<proteinExistence type="predicted"/>
<keyword evidence="3" id="KW-1185">Reference proteome</keyword>
<dbReference type="EMBL" id="JACVVK020000364">
    <property type="protein sequence ID" value="KAK7476847.1"/>
    <property type="molecule type" value="Genomic_DNA"/>
</dbReference>
<name>A0ABD0JPS0_9CAEN</name>
<comment type="caution">
    <text evidence="2">The sequence shown here is derived from an EMBL/GenBank/DDBJ whole genome shotgun (WGS) entry which is preliminary data.</text>
</comment>
<accession>A0ABD0JPS0</accession>
<organism evidence="2 3">
    <name type="scientific">Batillaria attramentaria</name>
    <dbReference type="NCBI Taxonomy" id="370345"/>
    <lineage>
        <taxon>Eukaryota</taxon>
        <taxon>Metazoa</taxon>
        <taxon>Spiralia</taxon>
        <taxon>Lophotrochozoa</taxon>
        <taxon>Mollusca</taxon>
        <taxon>Gastropoda</taxon>
        <taxon>Caenogastropoda</taxon>
        <taxon>Sorbeoconcha</taxon>
        <taxon>Cerithioidea</taxon>
        <taxon>Batillariidae</taxon>
        <taxon>Batillaria</taxon>
    </lineage>
</organism>
<dbReference type="AlphaFoldDB" id="A0ABD0JPS0"/>
<feature type="compositionally biased region" description="Basic and acidic residues" evidence="1">
    <location>
        <begin position="194"/>
        <end position="206"/>
    </location>
</feature>
<gene>
    <name evidence="2" type="ORF">BaRGS_00031929</name>
</gene>
<evidence type="ECO:0000313" key="2">
    <source>
        <dbReference type="EMBL" id="KAK7476847.1"/>
    </source>
</evidence>
<feature type="compositionally biased region" description="Basic and acidic residues" evidence="1">
    <location>
        <begin position="160"/>
        <end position="182"/>
    </location>
</feature>
<evidence type="ECO:0000256" key="1">
    <source>
        <dbReference type="SAM" id="MobiDB-lite"/>
    </source>
</evidence>
<protein>
    <submittedName>
        <fullName evidence="2">Uncharacterized protein</fullName>
    </submittedName>
</protein>
<evidence type="ECO:0000313" key="3">
    <source>
        <dbReference type="Proteomes" id="UP001519460"/>
    </source>
</evidence>
<feature type="region of interest" description="Disordered" evidence="1">
    <location>
        <begin position="120"/>
        <end position="206"/>
    </location>
</feature>
<feature type="region of interest" description="Disordered" evidence="1">
    <location>
        <begin position="58"/>
        <end position="77"/>
    </location>
</feature>
<feature type="compositionally biased region" description="Basic and acidic residues" evidence="1">
    <location>
        <begin position="62"/>
        <end position="74"/>
    </location>
</feature>
<dbReference type="Proteomes" id="UP001519460">
    <property type="component" value="Unassembled WGS sequence"/>
</dbReference>
<sequence>MNQRHTECRLCFNICFSDGVKPVYTTTSEAQPLTTTTAVTTLVQELSGPCFLERVRTLGPENQRRQRSDVEGSHPETAYTGHSLLTINTPGKREHAIKRLTRSRCKQYVIRHFLKTTTNITGDEGLAPPNSETEQTPNVEPVPHQIKNEGVGTKLPKSGFSEEHRAYTKSTGVREKEKHPATEDSFTQLINELEEGRDTHTEDKTT</sequence>
<reference evidence="2 3" key="1">
    <citation type="journal article" date="2023" name="Sci. Data">
        <title>Genome assembly of the Korean intertidal mud-creeper Batillaria attramentaria.</title>
        <authorList>
            <person name="Patra A.K."/>
            <person name="Ho P.T."/>
            <person name="Jun S."/>
            <person name="Lee S.J."/>
            <person name="Kim Y."/>
            <person name="Won Y.J."/>
        </authorList>
    </citation>
    <scope>NUCLEOTIDE SEQUENCE [LARGE SCALE GENOMIC DNA]</scope>
    <source>
        <strain evidence="2">Wonlab-2016</strain>
    </source>
</reference>